<proteinExistence type="inferred from homology"/>
<evidence type="ECO:0000313" key="7">
    <source>
        <dbReference type="EMBL" id="CAD7085207.1"/>
    </source>
</evidence>
<keyword evidence="6" id="KW-0807">Transducer</keyword>
<evidence type="ECO:0000256" key="1">
    <source>
        <dbReference type="ARBA" id="ARBA00004651"/>
    </source>
</evidence>
<dbReference type="GO" id="GO:0005886">
    <property type="term" value="C:plasma membrane"/>
    <property type="evidence" value="ECO:0007669"/>
    <property type="project" value="UniProtKB-SubCell"/>
</dbReference>
<keyword evidence="2 6" id="KW-1003">Cell membrane</keyword>
<dbReference type="InParanoid" id="A0A7R8YTM9"/>
<evidence type="ECO:0000256" key="5">
    <source>
        <dbReference type="ARBA" id="ARBA00023136"/>
    </source>
</evidence>
<keyword evidence="6" id="KW-0675">Receptor</keyword>
<feature type="transmembrane region" description="Helical" evidence="6">
    <location>
        <begin position="167"/>
        <end position="190"/>
    </location>
</feature>
<dbReference type="Pfam" id="PF08395">
    <property type="entry name" value="7tm_7"/>
    <property type="match status" value="1"/>
</dbReference>
<feature type="transmembrane region" description="Helical" evidence="6">
    <location>
        <begin position="283"/>
        <end position="304"/>
    </location>
</feature>
<evidence type="ECO:0000256" key="3">
    <source>
        <dbReference type="ARBA" id="ARBA00022692"/>
    </source>
</evidence>
<protein>
    <recommendedName>
        <fullName evidence="6">Gustatory receptor</fullName>
    </recommendedName>
</protein>
<keyword evidence="5 6" id="KW-0472">Membrane</keyword>
<feature type="transmembrane region" description="Helical" evidence="6">
    <location>
        <begin position="76"/>
        <end position="95"/>
    </location>
</feature>
<dbReference type="OrthoDB" id="8006662at2759"/>
<keyword evidence="3 6" id="KW-0812">Transmembrane</keyword>
<dbReference type="GO" id="GO:0007165">
    <property type="term" value="P:signal transduction"/>
    <property type="evidence" value="ECO:0007669"/>
    <property type="project" value="UniProtKB-KW"/>
</dbReference>
<keyword evidence="4 6" id="KW-1133">Transmembrane helix</keyword>
<dbReference type="FunCoup" id="A0A7R8YTM9">
    <property type="interactions" value="7"/>
</dbReference>
<reference evidence="7 8" key="1">
    <citation type="submission" date="2020-11" db="EMBL/GenBank/DDBJ databases">
        <authorList>
            <person name="Wallbank WR R."/>
            <person name="Pardo Diaz C."/>
            <person name="Kozak K."/>
            <person name="Martin S."/>
            <person name="Jiggins C."/>
            <person name="Moest M."/>
            <person name="Warren A I."/>
            <person name="Generalovic N T."/>
            <person name="Byers J.R.P. K."/>
            <person name="Montejo-Kovacevich G."/>
            <person name="Yen C E."/>
        </authorList>
    </citation>
    <scope>NUCLEOTIDE SEQUENCE [LARGE SCALE GENOMIC DNA]</scope>
</reference>
<evidence type="ECO:0000256" key="2">
    <source>
        <dbReference type="ARBA" id="ARBA00022475"/>
    </source>
</evidence>
<feature type="transmembrane region" description="Helical" evidence="6">
    <location>
        <begin position="246"/>
        <end position="271"/>
    </location>
</feature>
<dbReference type="InterPro" id="IPR013604">
    <property type="entry name" value="7TM_chemorcpt"/>
</dbReference>
<dbReference type="AlphaFoldDB" id="A0A7R8YTM9"/>
<comment type="caution">
    <text evidence="6">Lacks conserved residue(s) required for the propagation of feature annotation.</text>
</comment>
<feature type="transmembrane region" description="Helical" evidence="6">
    <location>
        <begin position="40"/>
        <end position="61"/>
    </location>
</feature>
<dbReference type="EMBL" id="LR899011">
    <property type="protein sequence ID" value="CAD7085207.1"/>
    <property type="molecule type" value="Genomic_DNA"/>
</dbReference>
<evidence type="ECO:0000256" key="6">
    <source>
        <dbReference type="RuleBase" id="RU363108"/>
    </source>
</evidence>
<comment type="similarity">
    <text evidence="6">Belongs to the insect chemoreceptor superfamily. Gustatory receptor (GR) family.</text>
</comment>
<accession>A0A7R8YTM9</accession>
<sequence>MSILSIYEALKYVTKAELFITASPIQKVNTGYKVTGFAKVYTICGMCTILSCLLIGIVGQMCTQSDISNITGNLSVLAKFIAHLELIISVTAYIISNISQQIQRKNHIELIECLHKLDTTLIKEFQVNMNYHKIVRKNVLLLLLFPIFFLTFTLPYVVVLFKHKMIFVPLIAVSYIISYMALGVSSYAAMNFADLIRIRFRLFQKLLNPEFLKKRYKNEKVRMKKFKILVETYQDTFYIMKKLSEVYGVSLLMVHFHDFIMTTNQLYYVYWKSTNGNIGDIKFLNFIFWMVPIVWKSIFLPLYMHLMMNEVRKP</sequence>
<organism evidence="7 8">
    <name type="scientific">Hermetia illucens</name>
    <name type="common">Black soldier fly</name>
    <dbReference type="NCBI Taxonomy" id="343691"/>
    <lineage>
        <taxon>Eukaryota</taxon>
        <taxon>Metazoa</taxon>
        <taxon>Ecdysozoa</taxon>
        <taxon>Arthropoda</taxon>
        <taxon>Hexapoda</taxon>
        <taxon>Insecta</taxon>
        <taxon>Pterygota</taxon>
        <taxon>Neoptera</taxon>
        <taxon>Endopterygota</taxon>
        <taxon>Diptera</taxon>
        <taxon>Brachycera</taxon>
        <taxon>Stratiomyomorpha</taxon>
        <taxon>Stratiomyidae</taxon>
        <taxon>Hermetiinae</taxon>
        <taxon>Hermetia</taxon>
    </lineage>
</organism>
<dbReference type="Proteomes" id="UP000594454">
    <property type="component" value="Chromosome 3"/>
</dbReference>
<gene>
    <name evidence="7" type="ORF">HERILL_LOCUS8063</name>
</gene>
<name>A0A7R8YTM9_HERIL</name>
<keyword evidence="8" id="KW-1185">Reference proteome</keyword>
<evidence type="ECO:0000313" key="8">
    <source>
        <dbReference type="Proteomes" id="UP000594454"/>
    </source>
</evidence>
<evidence type="ECO:0000256" key="4">
    <source>
        <dbReference type="ARBA" id="ARBA00022989"/>
    </source>
</evidence>
<feature type="transmembrane region" description="Helical" evidence="6">
    <location>
        <begin position="139"/>
        <end position="161"/>
    </location>
</feature>
<dbReference type="GO" id="GO:0050909">
    <property type="term" value="P:sensory perception of taste"/>
    <property type="evidence" value="ECO:0007669"/>
    <property type="project" value="InterPro"/>
</dbReference>
<comment type="subcellular location">
    <subcellularLocation>
        <location evidence="1 6">Cell membrane</location>
        <topology evidence="1 6">Multi-pass membrane protein</topology>
    </subcellularLocation>
</comment>
<comment type="function">
    <text evidence="6">Gustatory receptor which mediates acceptance or avoidance behavior, depending on its substrates.</text>
</comment>